<name>A0A951UM27_9CYAN</name>
<gene>
    <name evidence="1" type="ORF">KME15_10860</name>
</gene>
<protein>
    <submittedName>
        <fullName evidence="1">SinI family restriction endonuclease</fullName>
        <ecNumber evidence="1">3.1.21.-</ecNumber>
    </submittedName>
</protein>
<dbReference type="Pfam" id="PF09570">
    <property type="entry name" value="RE_SinI"/>
    <property type="match status" value="1"/>
</dbReference>
<dbReference type="GO" id="GO:0009307">
    <property type="term" value="P:DNA restriction-modification system"/>
    <property type="evidence" value="ECO:0007669"/>
    <property type="project" value="InterPro"/>
</dbReference>
<keyword evidence="1" id="KW-0378">Hydrolase</keyword>
<reference evidence="1" key="2">
    <citation type="journal article" date="2022" name="Microbiol. Resour. Announc.">
        <title>Metagenome Sequencing to Explore Phylogenomics of Terrestrial Cyanobacteria.</title>
        <authorList>
            <person name="Ward R.D."/>
            <person name="Stajich J.E."/>
            <person name="Johansen J.R."/>
            <person name="Huntemann M."/>
            <person name="Clum A."/>
            <person name="Foster B."/>
            <person name="Foster B."/>
            <person name="Roux S."/>
            <person name="Palaniappan K."/>
            <person name="Varghese N."/>
            <person name="Mukherjee S."/>
            <person name="Reddy T.B.K."/>
            <person name="Daum C."/>
            <person name="Copeland A."/>
            <person name="Chen I.A."/>
            <person name="Ivanova N.N."/>
            <person name="Kyrpides N.C."/>
            <person name="Shapiro N."/>
            <person name="Eloe-Fadrosh E.A."/>
            <person name="Pietrasiak N."/>
        </authorList>
    </citation>
    <scope>NUCLEOTIDE SEQUENCE</scope>
    <source>
        <strain evidence="1">UHER 2000/2452</strain>
    </source>
</reference>
<dbReference type="EMBL" id="JAHHHD010000009">
    <property type="protein sequence ID" value="MBW4659166.1"/>
    <property type="molecule type" value="Genomic_DNA"/>
</dbReference>
<dbReference type="GO" id="GO:0009036">
    <property type="term" value="F:type II site-specific deoxyribonuclease activity"/>
    <property type="evidence" value="ECO:0007669"/>
    <property type="project" value="InterPro"/>
</dbReference>
<evidence type="ECO:0000313" key="2">
    <source>
        <dbReference type="Proteomes" id="UP000757435"/>
    </source>
</evidence>
<accession>A0A951UM27</accession>
<dbReference type="GO" id="GO:0003677">
    <property type="term" value="F:DNA binding"/>
    <property type="evidence" value="ECO:0007669"/>
    <property type="project" value="InterPro"/>
</dbReference>
<keyword evidence="1" id="KW-0540">Nuclease</keyword>
<keyword evidence="1" id="KW-0255">Endonuclease</keyword>
<dbReference type="AlphaFoldDB" id="A0A951UM27"/>
<sequence length="251" mass="28836">MINFDNIIAVSSSTSDFLQIFKDSFSEINELFSEAHEVILSACYRNPGLSPSMKSTSQIALAQRWLKKYKNSFERRVSQRVSNPPGTVADSIVETIIKARLTGLTITHLEQIKYAHRLSMSAENIQGLLLEEFLAEQLADFGWFCCWGEVLRHVDFCHKDGSLLQIKNRSNSENSSSSRVRINQPIEKWYRVDAQTGNFQWSYFNQKHNTDQFSEESFVEFVRKTLKRNPRALPVEVGNPWQSSSKSSRQS</sequence>
<dbReference type="InterPro" id="IPR019070">
    <property type="entry name" value="Restrct_endonuc_II_SinI"/>
</dbReference>
<reference evidence="1" key="1">
    <citation type="submission" date="2021-05" db="EMBL/GenBank/DDBJ databases">
        <authorList>
            <person name="Pietrasiak N."/>
            <person name="Ward R."/>
            <person name="Stajich J.E."/>
            <person name="Kurbessoian T."/>
        </authorList>
    </citation>
    <scope>NUCLEOTIDE SEQUENCE</scope>
    <source>
        <strain evidence="1">UHER 2000/2452</strain>
    </source>
</reference>
<comment type="caution">
    <text evidence="1">The sequence shown here is derived from an EMBL/GenBank/DDBJ whole genome shotgun (WGS) entry which is preliminary data.</text>
</comment>
<organism evidence="1 2">
    <name type="scientific">Drouetiella hepatica Uher 2000/2452</name>
    <dbReference type="NCBI Taxonomy" id="904376"/>
    <lineage>
        <taxon>Bacteria</taxon>
        <taxon>Bacillati</taxon>
        <taxon>Cyanobacteriota</taxon>
        <taxon>Cyanophyceae</taxon>
        <taxon>Oculatellales</taxon>
        <taxon>Oculatellaceae</taxon>
        <taxon>Drouetiella</taxon>
    </lineage>
</organism>
<evidence type="ECO:0000313" key="1">
    <source>
        <dbReference type="EMBL" id="MBW4659166.1"/>
    </source>
</evidence>
<dbReference type="EC" id="3.1.21.-" evidence="1"/>
<dbReference type="Proteomes" id="UP000757435">
    <property type="component" value="Unassembled WGS sequence"/>
</dbReference>
<proteinExistence type="predicted"/>